<dbReference type="SUPFAM" id="SSF110296">
    <property type="entry name" value="Oligoxyloglucan reducing end-specific cellobiohydrolase"/>
    <property type="match status" value="2"/>
</dbReference>
<keyword evidence="2" id="KW-1185">Reference proteome</keyword>
<dbReference type="Proteomes" id="UP000515312">
    <property type="component" value="Chromosome"/>
</dbReference>
<sequence length="410" mass="44925">MKVAKLLPLGFVLLVPLLMGWGQTSSSVPSRNTNKNADSCYVRRVKSLPGSHDFDAEFIEVIASDPSPRNRNVVWGLTADLSNKIPAEERALYISKSTDGGETWTQVARIDSKYFDARIDEGLRNGLSVAPGGAEFVITTQKGAFQVFPRVNASDAMVRYIAGPRVPHERPWISITKKEGDPVRAAAAKMTADGRKLIVGYGYFDMSPQIVSYHKGRGGAWVRDGPLPEIPTDLDILSMQWDKPGKARPDSLYVGTGDQAYRLDLHTMKWTLVRGVEPDSAIHAINTAGGLHLAACWGIYEPVSADVVARVTHAEFVYHRDEDETGPNIRAYGIEVDPSRPSHQVVTALTGVYTSVDGGQNWRRLNDLPEGEYRTAYFNPDGTVIVSGMPGTFLANPFSSGCGPHLRTRN</sequence>
<dbReference type="InterPro" id="IPR015943">
    <property type="entry name" value="WD40/YVTN_repeat-like_dom_sf"/>
</dbReference>
<reference evidence="1 2" key="1">
    <citation type="submission" date="2020-08" db="EMBL/GenBank/DDBJ databases">
        <title>Edaphobacter telluris sp. nov. and Acidobacterium dinghuensis sp. nov., two acidobacteria isolated from forest soil.</title>
        <authorList>
            <person name="Fu J."/>
            <person name="Qiu L."/>
        </authorList>
    </citation>
    <scope>NUCLEOTIDE SEQUENCE [LARGE SCALE GENOMIC DNA]</scope>
    <source>
        <strain evidence="1">4Y35</strain>
    </source>
</reference>
<gene>
    <name evidence="1" type="ORF">H7849_10420</name>
</gene>
<dbReference type="RefSeq" id="WP_186747941.1">
    <property type="nucleotide sequence ID" value="NZ_CP060394.1"/>
</dbReference>
<dbReference type="Gene3D" id="2.130.10.10">
    <property type="entry name" value="YVTN repeat-like/Quinoprotein amine dehydrogenase"/>
    <property type="match status" value="1"/>
</dbReference>
<evidence type="ECO:0000313" key="1">
    <source>
        <dbReference type="EMBL" id="QNI35226.1"/>
    </source>
</evidence>
<evidence type="ECO:0008006" key="3">
    <source>
        <dbReference type="Google" id="ProtNLM"/>
    </source>
</evidence>
<protein>
    <recommendedName>
        <fullName evidence="3">Exo-alpha-sialidase</fullName>
    </recommendedName>
</protein>
<proteinExistence type="predicted"/>
<evidence type="ECO:0000313" key="2">
    <source>
        <dbReference type="Proteomes" id="UP000515312"/>
    </source>
</evidence>
<dbReference type="KEGG" id="adin:H7849_10420"/>
<dbReference type="AlphaFoldDB" id="A0A7G8BRQ6"/>
<accession>A0A7G8BRQ6</accession>
<dbReference type="EMBL" id="CP060394">
    <property type="protein sequence ID" value="QNI35226.1"/>
    <property type="molecule type" value="Genomic_DNA"/>
</dbReference>
<organism evidence="1 2">
    <name type="scientific">Alloacidobacterium dinghuense</name>
    <dbReference type="NCBI Taxonomy" id="2763107"/>
    <lineage>
        <taxon>Bacteria</taxon>
        <taxon>Pseudomonadati</taxon>
        <taxon>Acidobacteriota</taxon>
        <taxon>Terriglobia</taxon>
        <taxon>Terriglobales</taxon>
        <taxon>Acidobacteriaceae</taxon>
        <taxon>Alloacidobacterium</taxon>
    </lineage>
</organism>
<name>A0A7G8BRQ6_9BACT</name>